<dbReference type="InterPro" id="IPR000073">
    <property type="entry name" value="AB_hydrolase_1"/>
</dbReference>
<dbReference type="GO" id="GO:0052651">
    <property type="term" value="P:monoacylglycerol catabolic process"/>
    <property type="evidence" value="ECO:0007669"/>
    <property type="project" value="TreeGrafter"/>
</dbReference>
<keyword evidence="5" id="KW-1185">Reference proteome</keyword>
<reference evidence="4 5" key="1">
    <citation type="journal article" date="2018" name="Gigascience">
        <title>Genomes of trombidid mites reveal novel predicted allergens and laterally-transferred genes associated with secondary metabolism.</title>
        <authorList>
            <person name="Dong X."/>
            <person name="Chaisiri K."/>
            <person name="Xia D."/>
            <person name="Armstrong S.D."/>
            <person name="Fang Y."/>
            <person name="Donnelly M.J."/>
            <person name="Kadowaki T."/>
            <person name="McGarry J.W."/>
            <person name="Darby A.C."/>
            <person name="Makepeace B.L."/>
        </authorList>
    </citation>
    <scope>NUCLEOTIDE SEQUENCE [LARGE SCALE GENOMIC DNA]</scope>
    <source>
        <strain evidence="4">UoL-UT</strain>
    </source>
</reference>
<dbReference type="PANTHER" id="PTHR12277:SF194">
    <property type="entry name" value="FI04476P"/>
    <property type="match status" value="1"/>
</dbReference>
<dbReference type="EMBL" id="NCKV01000766">
    <property type="protein sequence ID" value="RWS29800.1"/>
    <property type="molecule type" value="Genomic_DNA"/>
</dbReference>
<dbReference type="InterPro" id="IPR029058">
    <property type="entry name" value="AB_hydrolase_fold"/>
</dbReference>
<gene>
    <name evidence="4" type="ORF">B4U80_11650</name>
</gene>
<feature type="domain" description="AB hydrolase-1" evidence="3">
    <location>
        <begin position="151"/>
        <end position="258"/>
    </location>
</feature>
<evidence type="ECO:0000313" key="4">
    <source>
        <dbReference type="EMBL" id="RWS29800.1"/>
    </source>
</evidence>
<evidence type="ECO:0000259" key="3">
    <source>
        <dbReference type="Pfam" id="PF00561"/>
    </source>
</evidence>
<comment type="caution">
    <text evidence="4">The sequence shown here is derived from an EMBL/GenBank/DDBJ whole genome shotgun (WGS) entry which is preliminary data.</text>
</comment>
<evidence type="ECO:0000256" key="1">
    <source>
        <dbReference type="SAM" id="MobiDB-lite"/>
    </source>
</evidence>
<dbReference type="AlphaFoldDB" id="A0A443SQI3"/>
<keyword evidence="2" id="KW-0812">Transmembrane</keyword>
<dbReference type="PANTHER" id="PTHR12277">
    <property type="entry name" value="ALPHA/BETA HYDROLASE DOMAIN-CONTAINING PROTEIN"/>
    <property type="match status" value="1"/>
</dbReference>
<organism evidence="4 5">
    <name type="scientific">Leptotrombidium deliense</name>
    <dbReference type="NCBI Taxonomy" id="299467"/>
    <lineage>
        <taxon>Eukaryota</taxon>
        <taxon>Metazoa</taxon>
        <taxon>Ecdysozoa</taxon>
        <taxon>Arthropoda</taxon>
        <taxon>Chelicerata</taxon>
        <taxon>Arachnida</taxon>
        <taxon>Acari</taxon>
        <taxon>Acariformes</taxon>
        <taxon>Trombidiformes</taxon>
        <taxon>Prostigmata</taxon>
        <taxon>Anystina</taxon>
        <taxon>Parasitengona</taxon>
        <taxon>Trombiculoidea</taxon>
        <taxon>Trombiculidae</taxon>
        <taxon>Leptotrombidium</taxon>
    </lineage>
</organism>
<sequence length="376" mass="43380">MIRKRKSSPEESPKKVVSKSGTKSERDKNLFLEKRQPQERSKCKGFICWTSLFIALLLLVILVIYITIPFLFRYSPTFRRHIIFMNYVNLQPFHNLSEPEVDYGLKCTRNFYVEEGDIKLGAWHIFPNERLSECIIPNRQLAADDFNDNRPVFLYFHGNGGTRGGRHRLELYKVFAYSTLNAHVITVDYRSYGDSSAVIPTADGLASDAHTVYDWLRSRVNTSRLNIWGHSLGTAVSVKFISQLSKQLSPNSLILEAPFTTLAEAASKYPLSFVYRWWPWFEWFFIEPLEKSNETLFDSLSLISDIYSPLLILHADDDGLVPISLGRKLYDKALQSSKASQKPKMVTFNKDLNYGHKHIHRDKDLPNIISEFISVK</sequence>
<accession>A0A443SQI3</accession>
<dbReference type="Proteomes" id="UP000288716">
    <property type="component" value="Unassembled WGS sequence"/>
</dbReference>
<keyword evidence="2" id="KW-0472">Membrane</keyword>
<evidence type="ECO:0000313" key="5">
    <source>
        <dbReference type="Proteomes" id="UP000288716"/>
    </source>
</evidence>
<dbReference type="GO" id="GO:0047372">
    <property type="term" value="F:monoacylglycerol lipase activity"/>
    <property type="evidence" value="ECO:0007669"/>
    <property type="project" value="TreeGrafter"/>
</dbReference>
<feature type="region of interest" description="Disordered" evidence="1">
    <location>
        <begin position="1"/>
        <end position="28"/>
    </location>
</feature>
<dbReference type="GO" id="GO:0005789">
    <property type="term" value="C:endoplasmic reticulum membrane"/>
    <property type="evidence" value="ECO:0007669"/>
    <property type="project" value="TreeGrafter"/>
</dbReference>
<proteinExistence type="predicted"/>
<dbReference type="VEuPathDB" id="VectorBase:LDEU002240"/>
<dbReference type="SUPFAM" id="SSF53474">
    <property type="entry name" value="alpha/beta-Hydrolases"/>
    <property type="match status" value="1"/>
</dbReference>
<dbReference type="Pfam" id="PF00561">
    <property type="entry name" value="Abhydrolase_1"/>
    <property type="match status" value="1"/>
</dbReference>
<dbReference type="Gene3D" id="3.40.50.1820">
    <property type="entry name" value="alpha/beta hydrolase"/>
    <property type="match status" value="1"/>
</dbReference>
<protein>
    <submittedName>
        <fullName evidence="4">Monoacylglycerol lipase ABHD12-like protein</fullName>
    </submittedName>
</protein>
<keyword evidence="2" id="KW-1133">Transmembrane helix</keyword>
<name>A0A443SQI3_9ACAR</name>
<dbReference type="GO" id="GO:0004622">
    <property type="term" value="F:phosphatidylcholine lysophospholipase activity"/>
    <property type="evidence" value="ECO:0007669"/>
    <property type="project" value="TreeGrafter"/>
</dbReference>
<dbReference type="STRING" id="299467.A0A443SQI3"/>
<feature type="transmembrane region" description="Helical" evidence="2">
    <location>
        <begin position="46"/>
        <end position="72"/>
    </location>
</feature>
<dbReference type="GO" id="GO:0006660">
    <property type="term" value="P:phosphatidylserine catabolic process"/>
    <property type="evidence" value="ECO:0007669"/>
    <property type="project" value="TreeGrafter"/>
</dbReference>
<evidence type="ECO:0000256" key="2">
    <source>
        <dbReference type="SAM" id="Phobius"/>
    </source>
</evidence>
<dbReference type="OrthoDB" id="10249433at2759"/>